<evidence type="ECO:0000259" key="1">
    <source>
        <dbReference type="PROSITE" id="PS51186"/>
    </source>
</evidence>
<dbReference type="PROSITE" id="PS51186">
    <property type="entry name" value="GNAT"/>
    <property type="match status" value="1"/>
</dbReference>
<dbReference type="SUPFAM" id="SSF55729">
    <property type="entry name" value="Acyl-CoA N-acyltransferases (Nat)"/>
    <property type="match status" value="1"/>
</dbReference>
<dbReference type="InterPro" id="IPR016181">
    <property type="entry name" value="Acyl_CoA_acyltransferase"/>
</dbReference>
<dbReference type="AlphaFoldDB" id="A0A4P6DU36"/>
<organism evidence="2 3">
    <name type="scientific">Bifidobacterium pullorum subsp. gallinarum</name>
    <dbReference type="NCBI Taxonomy" id="78344"/>
    <lineage>
        <taxon>Bacteria</taxon>
        <taxon>Bacillati</taxon>
        <taxon>Actinomycetota</taxon>
        <taxon>Actinomycetes</taxon>
        <taxon>Bifidobacteriales</taxon>
        <taxon>Bifidobacteriaceae</taxon>
        <taxon>Bifidobacterium</taxon>
    </lineage>
</organism>
<dbReference type="GO" id="GO:0016747">
    <property type="term" value="F:acyltransferase activity, transferring groups other than amino-acyl groups"/>
    <property type="evidence" value="ECO:0007669"/>
    <property type="project" value="InterPro"/>
</dbReference>
<dbReference type="CDD" id="cd04301">
    <property type="entry name" value="NAT_SF"/>
    <property type="match status" value="1"/>
</dbReference>
<dbReference type="KEGG" id="bgx:ESN35_05900"/>
<dbReference type="Gene3D" id="3.40.630.30">
    <property type="match status" value="1"/>
</dbReference>
<reference evidence="2 3" key="1">
    <citation type="submission" date="2019-01" db="EMBL/GenBank/DDBJ databases">
        <title>Complete genome sequence of Bifidobacterium gallinarum CACC 514.</title>
        <authorList>
            <person name="Jung M."/>
        </authorList>
    </citation>
    <scope>NUCLEOTIDE SEQUENCE [LARGE SCALE GENOMIC DNA]</scope>
    <source>
        <strain evidence="2 3">CACC 514</strain>
    </source>
</reference>
<feature type="domain" description="N-acetyltransferase" evidence="1">
    <location>
        <begin position="60"/>
        <end position="227"/>
    </location>
</feature>
<dbReference type="Proteomes" id="UP000293589">
    <property type="component" value="Chromosome"/>
</dbReference>
<dbReference type="EMBL" id="CP035464">
    <property type="protein sequence ID" value="QAY32985.1"/>
    <property type="molecule type" value="Genomic_DNA"/>
</dbReference>
<gene>
    <name evidence="2" type="ORF">ESN35_05900</name>
</gene>
<evidence type="ECO:0000313" key="2">
    <source>
        <dbReference type="EMBL" id="QAY32985.1"/>
    </source>
</evidence>
<protein>
    <submittedName>
        <fullName evidence="2">GNAT family N-acetyltransferase</fullName>
    </submittedName>
</protein>
<dbReference type="Pfam" id="PF00583">
    <property type="entry name" value="Acetyltransf_1"/>
    <property type="match status" value="1"/>
</dbReference>
<sequence>MSSIILLCSCRTSFARCRSLIPGLPMFPGSGKVVVMRLFGRFKDLLRGPAQRHESVSRIRIVPTADQVHTDMVRDLLTEQIKHGWDKSLPKPAPNPDDLYRPTLIGAWSQDRLVGGAFVMPDSQDAQCLAVRGAYDAAEAFERCCCMIQGIAVAPERRGEGIGTRIKHAVDAWAAHHHACLVPGIPTNDEACRMNQKAGYVTLPPLVPLVVKITHHGHQTLCIFPIDDTVPGSRWAFRPVGQSADPALAIGQWNMEGTRRGDHDGRLPVQWIADTTAGIPNA</sequence>
<dbReference type="InterPro" id="IPR000182">
    <property type="entry name" value="GNAT_dom"/>
</dbReference>
<evidence type="ECO:0000313" key="3">
    <source>
        <dbReference type="Proteomes" id="UP000293589"/>
    </source>
</evidence>
<proteinExistence type="predicted"/>
<accession>A0A4P6DU36</accession>
<keyword evidence="2" id="KW-0808">Transferase</keyword>
<name>A0A4P6DU36_9BIFI</name>